<dbReference type="SUPFAM" id="SSF47473">
    <property type="entry name" value="EF-hand"/>
    <property type="match status" value="1"/>
</dbReference>
<evidence type="ECO:0000313" key="4">
    <source>
        <dbReference type="Proteomes" id="UP001457282"/>
    </source>
</evidence>
<dbReference type="GO" id="GO:0005509">
    <property type="term" value="F:calcium ion binding"/>
    <property type="evidence" value="ECO:0007669"/>
    <property type="project" value="InterPro"/>
</dbReference>
<dbReference type="PROSITE" id="PS50222">
    <property type="entry name" value="EF_HAND_2"/>
    <property type="match status" value="2"/>
</dbReference>
<feature type="compositionally biased region" description="Polar residues" evidence="1">
    <location>
        <begin position="1"/>
        <end position="18"/>
    </location>
</feature>
<protein>
    <recommendedName>
        <fullName evidence="2">EF-hand domain-containing protein</fullName>
    </recommendedName>
</protein>
<dbReference type="Pfam" id="PF13499">
    <property type="entry name" value="EF-hand_7"/>
    <property type="match status" value="1"/>
</dbReference>
<gene>
    <name evidence="3" type="ORF">M0R45_030087</name>
</gene>
<feature type="domain" description="EF-hand" evidence="2">
    <location>
        <begin position="22"/>
        <end position="57"/>
    </location>
</feature>
<accession>A0AAW1WAR6</accession>
<dbReference type="Gene3D" id="1.10.238.10">
    <property type="entry name" value="EF-hand"/>
    <property type="match status" value="1"/>
</dbReference>
<comment type="caution">
    <text evidence="3">The sequence shown here is derived from an EMBL/GenBank/DDBJ whole genome shotgun (WGS) entry which is preliminary data.</text>
</comment>
<feature type="domain" description="EF-hand" evidence="2">
    <location>
        <begin position="58"/>
        <end position="93"/>
    </location>
</feature>
<dbReference type="EMBL" id="JBEDUW010000006">
    <property type="protein sequence ID" value="KAK9921582.1"/>
    <property type="molecule type" value="Genomic_DNA"/>
</dbReference>
<dbReference type="AlphaFoldDB" id="A0AAW1WAR6"/>
<evidence type="ECO:0000313" key="3">
    <source>
        <dbReference type="EMBL" id="KAK9921582.1"/>
    </source>
</evidence>
<sequence length="105" mass="11421">MATHGTPSPTAQVPNSTDPKPVITDDVHRVFNSFVTKGDDKISVSELGNVLKALSSNVPAEQLPRVMVNFDTDHDGFIYLDEFHAFWVADSSDGGSVELKDAFDL</sequence>
<evidence type="ECO:0000256" key="1">
    <source>
        <dbReference type="SAM" id="MobiDB-lite"/>
    </source>
</evidence>
<proteinExistence type="predicted"/>
<reference evidence="3 4" key="1">
    <citation type="journal article" date="2023" name="G3 (Bethesda)">
        <title>A chromosome-length genome assembly and annotation of blackberry (Rubus argutus, cv. 'Hillquist').</title>
        <authorList>
            <person name="Bruna T."/>
            <person name="Aryal R."/>
            <person name="Dudchenko O."/>
            <person name="Sargent D.J."/>
            <person name="Mead D."/>
            <person name="Buti M."/>
            <person name="Cavallini A."/>
            <person name="Hytonen T."/>
            <person name="Andres J."/>
            <person name="Pham M."/>
            <person name="Weisz D."/>
            <person name="Mascagni F."/>
            <person name="Usai G."/>
            <person name="Natali L."/>
            <person name="Bassil N."/>
            <person name="Fernandez G.E."/>
            <person name="Lomsadze A."/>
            <person name="Armour M."/>
            <person name="Olukolu B."/>
            <person name="Poorten T."/>
            <person name="Britton C."/>
            <person name="Davik J."/>
            <person name="Ashrafi H."/>
            <person name="Aiden E.L."/>
            <person name="Borodovsky M."/>
            <person name="Worthington M."/>
        </authorList>
    </citation>
    <scope>NUCLEOTIDE SEQUENCE [LARGE SCALE GENOMIC DNA]</scope>
    <source>
        <strain evidence="3">PI 553951</strain>
    </source>
</reference>
<dbReference type="Proteomes" id="UP001457282">
    <property type="component" value="Unassembled WGS sequence"/>
</dbReference>
<feature type="region of interest" description="Disordered" evidence="1">
    <location>
        <begin position="1"/>
        <end position="22"/>
    </location>
</feature>
<name>A0AAW1WAR6_RUBAR</name>
<keyword evidence="4" id="KW-1185">Reference proteome</keyword>
<organism evidence="3 4">
    <name type="scientific">Rubus argutus</name>
    <name type="common">Southern blackberry</name>
    <dbReference type="NCBI Taxonomy" id="59490"/>
    <lineage>
        <taxon>Eukaryota</taxon>
        <taxon>Viridiplantae</taxon>
        <taxon>Streptophyta</taxon>
        <taxon>Embryophyta</taxon>
        <taxon>Tracheophyta</taxon>
        <taxon>Spermatophyta</taxon>
        <taxon>Magnoliopsida</taxon>
        <taxon>eudicotyledons</taxon>
        <taxon>Gunneridae</taxon>
        <taxon>Pentapetalae</taxon>
        <taxon>rosids</taxon>
        <taxon>fabids</taxon>
        <taxon>Rosales</taxon>
        <taxon>Rosaceae</taxon>
        <taxon>Rosoideae</taxon>
        <taxon>Rosoideae incertae sedis</taxon>
        <taxon>Rubus</taxon>
    </lineage>
</organism>
<dbReference type="CDD" id="cd00051">
    <property type="entry name" value="EFh"/>
    <property type="match status" value="1"/>
</dbReference>
<dbReference type="InterPro" id="IPR002048">
    <property type="entry name" value="EF_hand_dom"/>
</dbReference>
<dbReference type="InterPro" id="IPR011992">
    <property type="entry name" value="EF-hand-dom_pair"/>
</dbReference>
<evidence type="ECO:0000259" key="2">
    <source>
        <dbReference type="PROSITE" id="PS50222"/>
    </source>
</evidence>